<sequence>MRDDSAATTVEWVFLTALAVGISIPVLVTISQGTGSSTAGLMSEMSGQPTEAERTGTERTVPTPATLTPPTTARAAPRPAGPAPVPSQRERFQSRAGELTWGDPQSPYAAGISADVVVATTRRSPDRPRTAPPALTAPLTLDVRACEGIELSEATTETMTEATADGAICARRSYGLPGL</sequence>
<dbReference type="Proteomes" id="UP000572377">
    <property type="component" value="Unassembled WGS sequence"/>
</dbReference>
<dbReference type="RefSeq" id="WP_171326688.1">
    <property type="nucleotide sequence ID" value="NZ_JABFBC010000003.1"/>
</dbReference>
<comment type="caution">
    <text evidence="3">The sequence shown here is derived from an EMBL/GenBank/DDBJ whole genome shotgun (WGS) entry which is preliminary data.</text>
</comment>
<keyword evidence="2" id="KW-0812">Transmembrane</keyword>
<evidence type="ECO:0000256" key="2">
    <source>
        <dbReference type="SAM" id="Phobius"/>
    </source>
</evidence>
<proteinExistence type="predicted"/>
<dbReference type="AlphaFoldDB" id="A0A849L6X8"/>
<reference evidence="3 4" key="1">
    <citation type="submission" date="2020-05" db="EMBL/GenBank/DDBJ databases">
        <title>Gimesia benthica sp. nov., a novel planctomycete isolated from a deep-sea water sample of the Northwest Indian Ocean.</title>
        <authorList>
            <person name="Wang J."/>
            <person name="Ruan C."/>
            <person name="Song L."/>
            <person name="Zhu Y."/>
            <person name="Li A."/>
            <person name="Zheng X."/>
            <person name="Wang L."/>
            <person name="Lu Z."/>
            <person name="Huang Y."/>
            <person name="Du W."/>
            <person name="Zhou Y."/>
            <person name="Huang L."/>
            <person name="Dai X."/>
        </authorList>
    </citation>
    <scope>NUCLEOTIDE SEQUENCE [LARGE SCALE GENOMIC DNA]</scope>
    <source>
        <strain evidence="3 4">YYQ-30</strain>
    </source>
</reference>
<keyword evidence="2" id="KW-1133">Transmembrane helix</keyword>
<feature type="region of interest" description="Disordered" evidence="1">
    <location>
        <begin position="39"/>
        <end position="106"/>
    </location>
</feature>
<accession>A0A849L6X8</accession>
<dbReference type="EMBL" id="JABFBC010000003">
    <property type="protein sequence ID" value="NNU81827.1"/>
    <property type="molecule type" value="Genomic_DNA"/>
</dbReference>
<feature type="transmembrane region" description="Helical" evidence="2">
    <location>
        <begin position="12"/>
        <end position="30"/>
    </location>
</feature>
<feature type="compositionally biased region" description="Polar residues" evidence="1">
    <location>
        <begin position="39"/>
        <end position="49"/>
    </location>
</feature>
<evidence type="ECO:0000313" key="3">
    <source>
        <dbReference type="EMBL" id="NNU81827.1"/>
    </source>
</evidence>
<feature type="compositionally biased region" description="Low complexity" evidence="1">
    <location>
        <begin position="59"/>
        <end position="78"/>
    </location>
</feature>
<name>A0A849L6X8_9RHOB</name>
<organism evidence="3 4">
    <name type="scientific">Halovulum dunhuangense</name>
    <dbReference type="NCBI Taxonomy" id="1505036"/>
    <lineage>
        <taxon>Bacteria</taxon>
        <taxon>Pseudomonadati</taxon>
        <taxon>Pseudomonadota</taxon>
        <taxon>Alphaproteobacteria</taxon>
        <taxon>Rhodobacterales</taxon>
        <taxon>Paracoccaceae</taxon>
        <taxon>Halovulum</taxon>
    </lineage>
</organism>
<keyword evidence="2" id="KW-0472">Membrane</keyword>
<gene>
    <name evidence="3" type="ORF">HMH01_15425</name>
</gene>
<evidence type="ECO:0000256" key="1">
    <source>
        <dbReference type="SAM" id="MobiDB-lite"/>
    </source>
</evidence>
<evidence type="ECO:0000313" key="4">
    <source>
        <dbReference type="Proteomes" id="UP000572377"/>
    </source>
</evidence>
<protein>
    <submittedName>
        <fullName evidence="3">Uncharacterized protein</fullName>
    </submittedName>
</protein>
<keyword evidence="4" id="KW-1185">Reference proteome</keyword>